<evidence type="ECO:0000256" key="13">
    <source>
        <dbReference type="ARBA" id="ARBA00022879"/>
    </source>
</evidence>
<dbReference type="GO" id="GO:0044167">
    <property type="term" value="C:host cell endoplasmic reticulum membrane"/>
    <property type="evidence" value="ECO:0007669"/>
    <property type="project" value="UniProtKB-SubCell"/>
</dbReference>
<evidence type="ECO:0000256" key="12">
    <source>
        <dbReference type="ARBA" id="ARBA00022870"/>
    </source>
</evidence>
<evidence type="ECO:0000256" key="1">
    <source>
        <dbReference type="ARBA" id="ARBA00002261"/>
    </source>
</evidence>
<keyword evidence="10 22" id="KW-0812">Transmembrane</keyword>
<keyword evidence="17" id="KW-0325">Glycoprotein</keyword>
<dbReference type="InterPro" id="IPR005070">
    <property type="entry name" value="Foamy_env"/>
</dbReference>
<dbReference type="Pfam" id="PF03408">
    <property type="entry name" value="Foamy_virus_ENV"/>
    <property type="match status" value="1"/>
</dbReference>
<keyword evidence="14" id="KW-0735">Signal-anchor</keyword>
<evidence type="ECO:0000256" key="21">
    <source>
        <dbReference type="ARBA" id="ARBA00046477"/>
    </source>
</evidence>
<keyword evidence="16 22" id="KW-0472">Membrane</keyword>
<evidence type="ECO:0000256" key="6">
    <source>
        <dbReference type="ARBA" id="ARBA00004641"/>
    </source>
</evidence>
<feature type="transmembrane region" description="Helical" evidence="22">
    <location>
        <begin position="958"/>
        <end position="978"/>
    </location>
</feature>
<dbReference type="GO" id="GO:0055036">
    <property type="term" value="C:virion membrane"/>
    <property type="evidence" value="ECO:0007669"/>
    <property type="project" value="UniProtKB-SubCell"/>
</dbReference>
<evidence type="ECO:0000256" key="14">
    <source>
        <dbReference type="ARBA" id="ARBA00022968"/>
    </source>
</evidence>
<accession>A0A0P0DN43</accession>
<sequence length="985" mass="113453">MAPPMTLQQWIIWNKMNKAHEALQNTTTVTDQQKEQIILEIQNEEIQPTRKDRFKYLLYTCCATSTRVLAWIFLVCVLLIIVLVSCFVTISRIQWNKDIQVLGPVIDWNVTQRAVYQPLQTRRIARSLRMQHPVPKYVEVNMTSIPQGVYYEPHPEPIVVTERVLGLSQVLMINSENIANNANLTQEVKKLLTEMVNEEMQSLSDVMIDFEIPLGDPRDQEQYIHRKCYQEFAHCYLVKYKEPKPWPKDGLIADQCPLPSLHGTSPYPYQAIWDYYAKVENIRPEKWTSKQKYGDARIGSFFIPKRIRNRNVTHVLFCSDIMYSKWFNNLNTLQQNEVELTKRLSNLTNGNKLKNRALPSEWTNGGLNRLFRNSTLLDICNKPEMIILLNKTYFSFSLWEGDCNITKDTIDDKVPECKNHSKNKRNDHPYACRFWRYKEGEEEVKCLTADKQRCLYYPEYSNPEALFDFGFLASQRNFPAPICIEQQQIRDQDYEVYSLYQECKIASKVHGIDTVLFSLKNFLNYTGTPVNEMPNARAFVGLVDPKFPPSYPNVTREHYTSCNNRKRRSVDNNYAKLRSMGYALTGAVQTLSQISDINDEKLQQGIYLLRDHVITLMEATLHDISVMEGMFAVQHLHTHLNHLKTMLLERRIDWTYMSSTWLQQQLQKSDDEMKVIKRIARSLVYYVKQTYNSPTATAWEIGLYYELVIPKHIYLNNWNVVNIGHLVRSAGQLTHVTIAHPYEIINKECVETVYLHLEDCRRQDYVICDVVKIVQPCGNSSDTSDCPVWAEAVKEPFVQVNPLKNGSYLVLASSTDCQIPPYVPSIVTVNETTSCYGLDFKRPLVAEERLSFEPRLPNLQLRLPHLVGIIAKIKGIKIEVTSSGESIKEQIERAKAELLRLDIHEGDTPAWIQQLAAATRDVWPAAASALQGIGNFLSGAAQGIFGTAFSILGYLKPILIGVGVILLIILIFKIVSWIPTKKKNQ</sequence>
<evidence type="ECO:0000256" key="5">
    <source>
        <dbReference type="ARBA" id="ARBA00004563"/>
    </source>
</evidence>
<proteinExistence type="predicted"/>
<evidence type="ECO:0000256" key="4">
    <source>
        <dbReference type="ARBA" id="ARBA00004482"/>
    </source>
</evidence>
<name>A0A0P0DN43_9RETR</name>
<evidence type="ECO:0000313" key="23">
    <source>
        <dbReference type="EMBL" id="ALJ11209.1"/>
    </source>
</evidence>
<evidence type="ECO:0000256" key="15">
    <source>
        <dbReference type="ARBA" id="ARBA00022989"/>
    </source>
</evidence>
<comment type="subunit">
    <text evidence="21">The mature envelope protein consists of a trimer of SU-TM heterodimers. The N-terminus of leader peptide specifically interacts with Gag protein. This specific interaction between Gag protein and Env glycoprotein may allow particle egress.</text>
</comment>
<evidence type="ECO:0000256" key="11">
    <source>
        <dbReference type="ARBA" id="ARBA00022844"/>
    </source>
</evidence>
<evidence type="ECO:0000256" key="3">
    <source>
        <dbReference type="ARBA" id="ARBA00004291"/>
    </source>
</evidence>
<comment type="function">
    <text evidence="1">The leader peptide is a component of released, infectious virions and is required for particle budding.</text>
</comment>
<evidence type="ECO:0000256" key="19">
    <source>
        <dbReference type="ARBA" id="ARBA00024648"/>
    </source>
</evidence>
<evidence type="ECO:0000256" key="17">
    <source>
        <dbReference type="ARBA" id="ARBA00023180"/>
    </source>
</evidence>
<evidence type="ECO:0000256" key="20">
    <source>
        <dbReference type="ARBA" id="ARBA00029888"/>
    </source>
</evidence>
<comment type="subcellular location">
    <subcellularLocation>
        <location evidence="3">Host endoplasmic reticulum membrane</location>
        <topology evidence="3">Peripheral membrane protein</topology>
    </subcellularLocation>
    <subcellularLocation>
        <location evidence="4">Host endoplasmic reticulum membrane</location>
        <topology evidence="4">Single-pass type I membrane protein</topology>
    </subcellularLocation>
    <subcellularLocation>
        <location evidence="6">Host endoplasmic reticulum membrane</location>
        <topology evidence="6">Single-pass type II membrane protein</topology>
    </subcellularLocation>
    <subcellularLocation>
        <location evidence="7">Virion membrane</location>
        <topology evidence="7">Peripheral membrane protein</topology>
    </subcellularLocation>
    <subcellularLocation>
        <location evidence="5">Virion membrane</location>
        <topology evidence="5">Single-pass type I membrane protein</topology>
    </subcellularLocation>
    <subcellularLocation>
        <location evidence="2">Virion membrane</location>
        <topology evidence="2">Single-pass type II membrane protein</topology>
    </subcellularLocation>
</comment>
<gene>
    <name evidence="23" type="primary">env</name>
</gene>
<organism evidence="23">
    <name type="scientific">Simian foamy virus</name>
    <dbReference type="NCBI Taxonomy" id="11642"/>
    <lineage>
        <taxon>Viruses</taxon>
        <taxon>Riboviria</taxon>
        <taxon>Pararnavirae</taxon>
        <taxon>Artverviricota</taxon>
        <taxon>Revtraviricetes</taxon>
        <taxon>Ortervirales</taxon>
        <taxon>Retroviridae</taxon>
        <taxon>Spumaretrovirinae</taxon>
        <taxon>Simiispumavirus</taxon>
        <taxon>Simiispumavirus pantrosch</taxon>
    </lineage>
</organism>
<evidence type="ECO:0000256" key="16">
    <source>
        <dbReference type="ARBA" id="ARBA00023136"/>
    </source>
</evidence>
<evidence type="ECO:0000256" key="18">
    <source>
        <dbReference type="ARBA" id="ARBA00023184"/>
    </source>
</evidence>
<evidence type="ECO:0000256" key="10">
    <source>
        <dbReference type="ARBA" id="ARBA00022692"/>
    </source>
</evidence>
<keyword evidence="13 23" id="KW-0261">Viral envelope protein</keyword>
<evidence type="ECO:0000256" key="7">
    <source>
        <dbReference type="ARBA" id="ARBA00004650"/>
    </source>
</evidence>
<evidence type="ECO:0000256" key="8">
    <source>
        <dbReference type="ARBA" id="ARBA00015457"/>
    </source>
</evidence>
<dbReference type="EMBL" id="KT211262">
    <property type="protein sequence ID" value="ALJ11209.1"/>
    <property type="molecule type" value="Genomic_DNA"/>
</dbReference>
<keyword evidence="18" id="KW-1038">Host endoplasmic reticulum</keyword>
<evidence type="ECO:0000256" key="2">
    <source>
        <dbReference type="ARBA" id="ARBA00004208"/>
    </source>
</evidence>
<reference evidence="23" key="1">
    <citation type="journal article" date="2015" name="J. Virol.">
        <title>Cocirculation of Two env Molecular Variants, of Possible Recombinant Origin, in Gorilla and Chimpanzee Simian Foamy Virus Strains from Central Africa.</title>
        <authorList>
            <person name="Richard L."/>
            <person name="Rua R."/>
            <person name="Betsem E."/>
            <person name="Mouinga-Ondeme A."/>
            <person name="Kazanji M."/>
            <person name="Leroy E."/>
            <person name="Njouom R."/>
            <person name="Buseyne F."/>
            <person name="Afonso P.V."/>
            <person name="Gessain A."/>
        </authorList>
    </citation>
    <scope>NUCLEOTIDE SEQUENCE</scope>
    <source>
        <strain evidence="23">SFVptr-hu.Bad316</strain>
    </source>
</reference>
<keyword evidence="11" id="KW-0946">Virion</keyword>
<evidence type="ECO:0000256" key="9">
    <source>
        <dbReference type="ARBA" id="ARBA00022685"/>
    </source>
</evidence>
<feature type="transmembrane region" description="Helical" evidence="22">
    <location>
        <begin position="68"/>
        <end position="90"/>
    </location>
</feature>
<comment type="function">
    <text evidence="19">The transmembrane protein (TM) acts as a class I viral fusion protein. Under the current model, the protein has at least 3 conformational states: pre-fusion native state, pre-hairpin intermediate state, and post-fusion hairpin state. During viral and target cell membrane fusion, the coiled coil regions (heptad repeats) assume a trimer-of-hairpins structure, positioning the fusion peptide in close proximity to the C-terminal region of the ectodomain. The formation of this structure appears to drive apposition and subsequent fusion of viral and target cell membranes. Membranes fusion leads to delivery of the nucleocapsid into the cytoplasm.</text>
</comment>
<keyword evidence="9" id="KW-0165">Cleavage on pair of basic residues</keyword>
<protein>
    <recommendedName>
        <fullName evidence="8">Envelope glycoprotein gp130</fullName>
    </recommendedName>
    <alternativeName>
        <fullName evidence="20">Env polyprotein</fullName>
    </alternativeName>
</protein>
<dbReference type="GO" id="GO:0019031">
    <property type="term" value="C:viral envelope"/>
    <property type="evidence" value="ECO:0007669"/>
    <property type="project" value="UniProtKB-KW"/>
</dbReference>
<keyword evidence="12" id="KW-1043">Host membrane</keyword>
<evidence type="ECO:0000256" key="22">
    <source>
        <dbReference type="SAM" id="Phobius"/>
    </source>
</evidence>
<keyword evidence="15 22" id="KW-1133">Transmembrane helix</keyword>